<proteinExistence type="predicted"/>
<dbReference type="EMBL" id="BQNB010019972">
    <property type="protein sequence ID" value="GJT90951.1"/>
    <property type="molecule type" value="Genomic_DNA"/>
</dbReference>
<reference evidence="1" key="2">
    <citation type="submission" date="2022-01" db="EMBL/GenBank/DDBJ databases">
        <authorList>
            <person name="Yamashiro T."/>
            <person name="Shiraishi A."/>
            <person name="Satake H."/>
            <person name="Nakayama K."/>
        </authorList>
    </citation>
    <scope>NUCLEOTIDE SEQUENCE</scope>
</reference>
<accession>A0ABQ5HSX9</accession>
<dbReference type="Proteomes" id="UP001151760">
    <property type="component" value="Unassembled WGS sequence"/>
</dbReference>
<comment type="caution">
    <text evidence="1">The sequence shown here is derived from an EMBL/GenBank/DDBJ whole genome shotgun (WGS) entry which is preliminary data.</text>
</comment>
<organism evidence="1 2">
    <name type="scientific">Tanacetum coccineum</name>
    <dbReference type="NCBI Taxonomy" id="301880"/>
    <lineage>
        <taxon>Eukaryota</taxon>
        <taxon>Viridiplantae</taxon>
        <taxon>Streptophyta</taxon>
        <taxon>Embryophyta</taxon>
        <taxon>Tracheophyta</taxon>
        <taxon>Spermatophyta</taxon>
        <taxon>Magnoliopsida</taxon>
        <taxon>eudicotyledons</taxon>
        <taxon>Gunneridae</taxon>
        <taxon>Pentapetalae</taxon>
        <taxon>asterids</taxon>
        <taxon>campanulids</taxon>
        <taxon>Asterales</taxon>
        <taxon>Asteraceae</taxon>
        <taxon>Asteroideae</taxon>
        <taxon>Anthemideae</taxon>
        <taxon>Anthemidinae</taxon>
        <taxon>Tanacetum</taxon>
    </lineage>
</organism>
<evidence type="ECO:0000313" key="1">
    <source>
        <dbReference type="EMBL" id="GJT90951.1"/>
    </source>
</evidence>
<keyword evidence="2" id="KW-1185">Reference proteome</keyword>
<protein>
    <recommendedName>
        <fullName evidence="3">RRM domain-containing protein</fullName>
    </recommendedName>
</protein>
<evidence type="ECO:0008006" key="3">
    <source>
        <dbReference type="Google" id="ProtNLM"/>
    </source>
</evidence>
<name>A0ABQ5HSX9_9ASTR</name>
<gene>
    <name evidence="1" type="ORF">Tco_1079796</name>
</gene>
<sequence>MAALTSPRSNVFLPARKSNVIFALPGHKNTSSVGRKLNAIFGRKLKIDMAAYGWKVRTSPRRENYGFYIEFDNTNAKNYFGTIMRGVLVFGVTQASQDFTPGGLREDNRKSDGAKNKLYRFKEIQDSEIPHRGLIDPYCCGSIAPRDVRDKRYYGLSSQVSTNGPSKVVMDGKDFKRSLEEVPLEVPPQGGKSELASEYRLKLRSSSKAKIKWYVKGDENTKFFNRHANKKRSQLNIQNAHIDMPFPNSLSTDQQKDLECMVSKEEVKRAVWDCGTDKSPGPDGFTFGFYPPLCRAIENDVILVNSFRSDSREDGVEEFQLYKSLQVWLATLPSHTAVDSWPENIVLVESGLLYVSSYENVHLGWYLLGSSGKSQSGVRKTSSIVYGGRIWMVP</sequence>
<evidence type="ECO:0000313" key="2">
    <source>
        <dbReference type="Proteomes" id="UP001151760"/>
    </source>
</evidence>
<reference evidence="1" key="1">
    <citation type="journal article" date="2022" name="Int. J. Mol. Sci.">
        <title>Draft Genome of Tanacetum Coccineum: Genomic Comparison of Closely Related Tanacetum-Family Plants.</title>
        <authorList>
            <person name="Yamashiro T."/>
            <person name="Shiraishi A."/>
            <person name="Nakayama K."/>
            <person name="Satake H."/>
        </authorList>
    </citation>
    <scope>NUCLEOTIDE SEQUENCE</scope>
</reference>